<evidence type="ECO:0000256" key="1">
    <source>
        <dbReference type="SAM" id="SignalP"/>
    </source>
</evidence>
<evidence type="ECO:0000313" key="3">
    <source>
        <dbReference type="Proteomes" id="UP000094336"/>
    </source>
</evidence>
<organism evidence="2 3">
    <name type="scientific">Babjeviella inositovora NRRL Y-12698</name>
    <dbReference type="NCBI Taxonomy" id="984486"/>
    <lineage>
        <taxon>Eukaryota</taxon>
        <taxon>Fungi</taxon>
        <taxon>Dikarya</taxon>
        <taxon>Ascomycota</taxon>
        <taxon>Saccharomycotina</taxon>
        <taxon>Pichiomycetes</taxon>
        <taxon>Serinales incertae sedis</taxon>
        <taxon>Babjeviella</taxon>
    </lineage>
</organism>
<dbReference type="GeneID" id="30148145"/>
<dbReference type="EMBL" id="KV454426">
    <property type="protein sequence ID" value="ODQ83217.1"/>
    <property type="molecule type" value="Genomic_DNA"/>
</dbReference>
<dbReference type="Proteomes" id="UP000094336">
    <property type="component" value="Unassembled WGS sequence"/>
</dbReference>
<keyword evidence="3" id="KW-1185">Reference proteome</keyword>
<sequence>MHFNSFISLTLLCGIASASSDFFKLKFQNGPAINVNAPKHIIIESESLMYLVYSQNTTGRILQDGKYQIQTDSGLEYVTIDDSGDKAGLSPAFIAIILGNETEGSKGFSITNEGFLSYNGISLWDICQKQNVGPNLNECTPALLGINLVAGNVVSGQPIGAYDPHTYDPSNNDTYPFNTTETLNIARTAVDSLFTLATLDEPLIIGQVKYPTTLLSVTRD</sequence>
<name>A0A1E3R1E2_9ASCO</name>
<feature type="signal peptide" evidence="1">
    <location>
        <begin position="1"/>
        <end position="20"/>
    </location>
</feature>
<keyword evidence="1" id="KW-0732">Signal</keyword>
<dbReference type="AlphaFoldDB" id="A0A1E3R1E2"/>
<gene>
    <name evidence="2" type="ORF">BABINDRAFT_164915</name>
</gene>
<reference evidence="3" key="1">
    <citation type="submission" date="2016-05" db="EMBL/GenBank/DDBJ databases">
        <title>Comparative genomics of biotechnologically important yeasts.</title>
        <authorList>
            <consortium name="DOE Joint Genome Institute"/>
            <person name="Riley R."/>
            <person name="Haridas S."/>
            <person name="Wolfe K.H."/>
            <person name="Lopes M.R."/>
            <person name="Hittinger C.T."/>
            <person name="Goker M."/>
            <person name="Salamov A."/>
            <person name="Wisecaver J."/>
            <person name="Long T.M."/>
            <person name="Aerts A.L."/>
            <person name="Barry K."/>
            <person name="Choi C."/>
            <person name="Clum A."/>
            <person name="Coughlan A.Y."/>
            <person name="Deshpande S."/>
            <person name="Douglass A.P."/>
            <person name="Hanson S.J."/>
            <person name="Klenk H.-P."/>
            <person name="Labutti K."/>
            <person name="Lapidus A."/>
            <person name="Lindquist E."/>
            <person name="Lipzen A."/>
            <person name="Meier-Kolthoff J.P."/>
            <person name="Ohm R.A."/>
            <person name="Otillar R.P."/>
            <person name="Pangilinan J."/>
            <person name="Peng Y."/>
            <person name="Rokas A."/>
            <person name="Rosa C.A."/>
            <person name="Scheuner C."/>
            <person name="Sibirny A.A."/>
            <person name="Slot J.C."/>
            <person name="Stielow J.B."/>
            <person name="Sun H."/>
            <person name="Kurtzman C.P."/>
            <person name="Blackwell M."/>
            <person name="Grigoriev I.V."/>
            <person name="Jeffries T.W."/>
        </authorList>
    </citation>
    <scope>NUCLEOTIDE SEQUENCE [LARGE SCALE GENOMIC DNA]</scope>
    <source>
        <strain evidence="3">NRRL Y-12698</strain>
    </source>
</reference>
<accession>A0A1E3R1E2</accession>
<protein>
    <submittedName>
        <fullName evidence="2">Uncharacterized protein</fullName>
    </submittedName>
</protein>
<dbReference type="RefSeq" id="XP_018988545.1">
    <property type="nucleotide sequence ID" value="XM_019130292.1"/>
</dbReference>
<evidence type="ECO:0000313" key="2">
    <source>
        <dbReference type="EMBL" id="ODQ83217.1"/>
    </source>
</evidence>
<proteinExistence type="predicted"/>
<feature type="chain" id="PRO_5009134489" evidence="1">
    <location>
        <begin position="21"/>
        <end position="220"/>
    </location>
</feature>